<feature type="domain" description="HTH gntR-type" evidence="4">
    <location>
        <begin position="5"/>
        <end position="73"/>
    </location>
</feature>
<dbReference type="InterPro" id="IPR036388">
    <property type="entry name" value="WH-like_DNA-bd_sf"/>
</dbReference>
<dbReference type="SMART" id="SM00895">
    <property type="entry name" value="FCD"/>
    <property type="match status" value="1"/>
</dbReference>
<dbReference type="Proteomes" id="UP000295765">
    <property type="component" value="Unassembled WGS sequence"/>
</dbReference>
<keyword evidence="3" id="KW-0804">Transcription</keyword>
<name>A0A4R2KXL0_9GAMM</name>
<dbReference type="CDD" id="cd07377">
    <property type="entry name" value="WHTH_GntR"/>
    <property type="match status" value="1"/>
</dbReference>
<dbReference type="SUPFAM" id="SSF48008">
    <property type="entry name" value="GntR ligand-binding domain-like"/>
    <property type="match status" value="1"/>
</dbReference>
<keyword evidence="6" id="KW-1185">Reference proteome</keyword>
<comment type="caution">
    <text evidence="5">The sequence shown here is derived from an EMBL/GenBank/DDBJ whole genome shotgun (WGS) entry which is preliminary data.</text>
</comment>
<dbReference type="InterPro" id="IPR000524">
    <property type="entry name" value="Tscrpt_reg_HTH_GntR"/>
</dbReference>
<sequence length="240" mass="26388">MFTSSKLGDVAARTILTAIVEGRWKAGEMLPSQRDLAEQLGISRPPLREAISVLEALGIVRSQPGKGVFVLAVPSPERLEALDRGAVTQERLNSADVFQMRFALEPFVAGLVASSITPDELVQLRLNVAEMRDCVAAGQLREAIEADLEFHKLIVGFSRNPIFRQVMEQAGSAIVRSRQIMLDRASDLSEPLAEHETVLRCIKNHDSAGATRAMRRHILMAGRRLDVDFHTGPDADELEA</sequence>
<dbReference type="PANTHER" id="PTHR43537:SF51">
    <property type="entry name" value="HTH-TYPE TRANSCRIPTIONAL REGULATOR LGOR-RELATED"/>
    <property type="match status" value="1"/>
</dbReference>
<dbReference type="RefSeq" id="WP_132545813.1">
    <property type="nucleotide sequence ID" value="NZ_SLWY01000035.1"/>
</dbReference>
<protein>
    <submittedName>
        <fullName evidence="5">GntR family transcriptional regulator</fullName>
    </submittedName>
</protein>
<gene>
    <name evidence="5" type="ORF">EV699_13514</name>
</gene>
<dbReference type="Pfam" id="PF07729">
    <property type="entry name" value="FCD"/>
    <property type="match status" value="1"/>
</dbReference>
<dbReference type="PROSITE" id="PS50949">
    <property type="entry name" value="HTH_GNTR"/>
    <property type="match status" value="1"/>
</dbReference>
<reference evidence="5 6" key="1">
    <citation type="submission" date="2019-03" db="EMBL/GenBank/DDBJ databases">
        <title>Genomic Encyclopedia of Type Strains, Phase IV (KMG-IV): sequencing the most valuable type-strain genomes for metagenomic binning, comparative biology and taxonomic classification.</title>
        <authorList>
            <person name="Goeker M."/>
        </authorList>
    </citation>
    <scope>NUCLEOTIDE SEQUENCE [LARGE SCALE GENOMIC DNA]</scope>
    <source>
        <strain evidence="5 6">DSM 25287</strain>
    </source>
</reference>
<dbReference type="InterPro" id="IPR036390">
    <property type="entry name" value="WH_DNA-bd_sf"/>
</dbReference>
<evidence type="ECO:0000259" key="4">
    <source>
        <dbReference type="PROSITE" id="PS50949"/>
    </source>
</evidence>
<evidence type="ECO:0000313" key="6">
    <source>
        <dbReference type="Proteomes" id="UP000295765"/>
    </source>
</evidence>
<organism evidence="5 6">
    <name type="scientific">Plasticicumulans lactativorans</name>
    <dbReference type="NCBI Taxonomy" id="1133106"/>
    <lineage>
        <taxon>Bacteria</taxon>
        <taxon>Pseudomonadati</taxon>
        <taxon>Pseudomonadota</taxon>
        <taxon>Gammaproteobacteria</taxon>
        <taxon>Candidatus Competibacteraceae</taxon>
        <taxon>Plasticicumulans</taxon>
    </lineage>
</organism>
<keyword evidence="2" id="KW-0238">DNA-binding</keyword>
<dbReference type="AlphaFoldDB" id="A0A4R2KXL0"/>
<dbReference type="Pfam" id="PF00392">
    <property type="entry name" value="GntR"/>
    <property type="match status" value="1"/>
</dbReference>
<dbReference type="OrthoDB" id="5450856at2"/>
<dbReference type="PANTHER" id="PTHR43537">
    <property type="entry name" value="TRANSCRIPTIONAL REGULATOR, GNTR FAMILY"/>
    <property type="match status" value="1"/>
</dbReference>
<keyword evidence="1" id="KW-0805">Transcription regulation</keyword>
<dbReference type="PRINTS" id="PR00035">
    <property type="entry name" value="HTHGNTR"/>
</dbReference>
<evidence type="ECO:0000256" key="1">
    <source>
        <dbReference type="ARBA" id="ARBA00023015"/>
    </source>
</evidence>
<dbReference type="Gene3D" id="1.10.10.10">
    <property type="entry name" value="Winged helix-like DNA-binding domain superfamily/Winged helix DNA-binding domain"/>
    <property type="match status" value="1"/>
</dbReference>
<accession>A0A4R2KXL0</accession>
<dbReference type="SMART" id="SM00345">
    <property type="entry name" value="HTH_GNTR"/>
    <property type="match status" value="1"/>
</dbReference>
<evidence type="ECO:0000313" key="5">
    <source>
        <dbReference type="EMBL" id="TCO76026.1"/>
    </source>
</evidence>
<evidence type="ECO:0000256" key="2">
    <source>
        <dbReference type="ARBA" id="ARBA00023125"/>
    </source>
</evidence>
<dbReference type="InterPro" id="IPR008920">
    <property type="entry name" value="TF_FadR/GntR_C"/>
</dbReference>
<proteinExistence type="predicted"/>
<dbReference type="SUPFAM" id="SSF46785">
    <property type="entry name" value="Winged helix' DNA-binding domain"/>
    <property type="match status" value="1"/>
</dbReference>
<dbReference type="InterPro" id="IPR011711">
    <property type="entry name" value="GntR_C"/>
</dbReference>
<dbReference type="GO" id="GO:0003677">
    <property type="term" value="F:DNA binding"/>
    <property type="evidence" value="ECO:0007669"/>
    <property type="project" value="UniProtKB-KW"/>
</dbReference>
<dbReference type="GO" id="GO:0003700">
    <property type="term" value="F:DNA-binding transcription factor activity"/>
    <property type="evidence" value="ECO:0007669"/>
    <property type="project" value="InterPro"/>
</dbReference>
<evidence type="ECO:0000256" key="3">
    <source>
        <dbReference type="ARBA" id="ARBA00023163"/>
    </source>
</evidence>
<dbReference type="Gene3D" id="1.20.120.530">
    <property type="entry name" value="GntR ligand-binding domain-like"/>
    <property type="match status" value="1"/>
</dbReference>
<dbReference type="EMBL" id="SLWY01000035">
    <property type="protein sequence ID" value="TCO76026.1"/>
    <property type="molecule type" value="Genomic_DNA"/>
</dbReference>